<protein>
    <submittedName>
        <fullName evidence="1">Uncharacterized protein</fullName>
    </submittedName>
</protein>
<evidence type="ECO:0000313" key="2">
    <source>
        <dbReference type="Proteomes" id="UP000275925"/>
    </source>
</evidence>
<proteinExistence type="predicted"/>
<dbReference type="Proteomes" id="UP000275925">
    <property type="component" value="Unassembled WGS sequence"/>
</dbReference>
<organism evidence="1 2">
    <name type="scientific">Candidatus Termititenax persephonae</name>
    <dbReference type="NCBI Taxonomy" id="2218525"/>
    <lineage>
        <taxon>Bacteria</taxon>
        <taxon>Bacillati</taxon>
        <taxon>Candidatus Margulisiibacteriota</taxon>
        <taxon>Candidatus Termititenacia</taxon>
        <taxon>Candidatus Termititenacales</taxon>
        <taxon>Candidatus Termititenacaceae</taxon>
        <taxon>Candidatus Termititenax</taxon>
    </lineage>
</organism>
<reference evidence="1 2" key="1">
    <citation type="journal article" date="2019" name="ISME J.">
        <title>Genome analyses of uncultured TG2/ZB3 bacteria in 'Margulisbacteria' specifically attached to ectosymbiotic spirochetes of protists in the termite gut.</title>
        <authorList>
            <person name="Utami Y.D."/>
            <person name="Kuwahara H."/>
            <person name="Igai K."/>
            <person name="Murakami T."/>
            <person name="Sugaya K."/>
            <person name="Morikawa T."/>
            <person name="Nagura Y."/>
            <person name="Yuki M."/>
            <person name="Deevong P."/>
            <person name="Inoue T."/>
            <person name="Kihara K."/>
            <person name="Lo N."/>
            <person name="Yamada A."/>
            <person name="Ohkuma M."/>
            <person name="Hongoh Y."/>
        </authorList>
    </citation>
    <scope>NUCLEOTIDE SEQUENCE [LARGE SCALE GENOMIC DNA]</scope>
    <source>
        <strain evidence="1">NkOx7-02</strain>
    </source>
</reference>
<name>A0A388TGA5_9BACT</name>
<dbReference type="AlphaFoldDB" id="A0A388TGA5"/>
<dbReference type="EMBL" id="BGZO01000015">
    <property type="protein sequence ID" value="GBR76106.1"/>
    <property type="molecule type" value="Genomic_DNA"/>
</dbReference>
<keyword evidence="2" id="KW-1185">Reference proteome</keyword>
<comment type="caution">
    <text evidence="1">The sequence shown here is derived from an EMBL/GenBank/DDBJ whole genome shotgun (WGS) entry which is preliminary data.</text>
</comment>
<sequence>MFMCVAIAERMAPMCRAITRVILTAEKKTITVIMGISIYKVYIAIRSTCFGYDYTTGGVASNAKGVAAVKTLDTSSPFP</sequence>
<evidence type="ECO:0000313" key="1">
    <source>
        <dbReference type="EMBL" id="GBR76106.1"/>
    </source>
</evidence>
<gene>
    <name evidence="1" type="ORF">NO2_0714</name>
</gene>
<accession>A0A388TGA5</accession>